<evidence type="ECO:0008006" key="3">
    <source>
        <dbReference type="Google" id="ProtNLM"/>
    </source>
</evidence>
<accession>M0B1A9</accession>
<reference evidence="1 2" key="1">
    <citation type="journal article" date="2014" name="PLoS Genet.">
        <title>Phylogenetically driven sequencing of extremely halophilic archaea reveals strategies for static and dynamic osmo-response.</title>
        <authorList>
            <person name="Becker E.A."/>
            <person name="Seitzer P.M."/>
            <person name="Tritt A."/>
            <person name="Larsen D."/>
            <person name="Krusor M."/>
            <person name="Yao A.I."/>
            <person name="Wu D."/>
            <person name="Madern D."/>
            <person name="Eisen J.A."/>
            <person name="Darling A.E."/>
            <person name="Facciotti M.T."/>
        </authorList>
    </citation>
    <scope>NUCLEOTIDE SEQUENCE [LARGE SCALE GENOMIC DNA]</scope>
    <source>
        <strain evidence="1 2">DSM 13077</strain>
    </source>
</reference>
<keyword evidence="2" id="KW-1185">Reference proteome</keyword>
<dbReference type="AlphaFoldDB" id="M0B1A9"/>
<evidence type="ECO:0000313" key="1">
    <source>
        <dbReference type="EMBL" id="ELZ04342.1"/>
    </source>
</evidence>
<dbReference type="EMBL" id="AOIP01000031">
    <property type="protein sequence ID" value="ELZ04342.1"/>
    <property type="molecule type" value="Genomic_DNA"/>
</dbReference>
<sequence>MNGYEYSGGETGKRTHVKRRELLYSCRSSSLSQDRDAPARIVMCEDASRYSTVAMTGPQNGAGEQDRTRTQQGSTIELAGGFSIHDYRTKLKLLKDSGTTRTLENREGLLCPACEREFDRLFVTEEQTASFETPVERPFCLARTDEKLLVCTH</sequence>
<evidence type="ECO:0000313" key="2">
    <source>
        <dbReference type="Proteomes" id="UP000011591"/>
    </source>
</evidence>
<name>M0B1A9_9EURY</name>
<organism evidence="1 2">
    <name type="scientific">Natrialba aegyptia DSM 13077</name>
    <dbReference type="NCBI Taxonomy" id="1227491"/>
    <lineage>
        <taxon>Archaea</taxon>
        <taxon>Methanobacteriati</taxon>
        <taxon>Methanobacteriota</taxon>
        <taxon>Stenosarchaea group</taxon>
        <taxon>Halobacteria</taxon>
        <taxon>Halobacteriales</taxon>
        <taxon>Natrialbaceae</taxon>
        <taxon>Natrialba</taxon>
    </lineage>
</organism>
<dbReference type="PATRIC" id="fig|1227491.4.peg.2581"/>
<gene>
    <name evidence="1" type="ORF">C480_12546</name>
</gene>
<proteinExistence type="predicted"/>
<dbReference type="Proteomes" id="UP000011591">
    <property type="component" value="Unassembled WGS sequence"/>
</dbReference>
<dbReference type="Pfam" id="PF24110">
    <property type="entry name" value="DUF7385"/>
    <property type="match status" value="1"/>
</dbReference>
<comment type="caution">
    <text evidence="1">The sequence shown here is derived from an EMBL/GenBank/DDBJ whole genome shotgun (WGS) entry which is preliminary data.</text>
</comment>
<protein>
    <recommendedName>
        <fullName evidence="3">Flagella cluster protein</fullName>
    </recommendedName>
</protein>
<dbReference type="InterPro" id="IPR055809">
    <property type="entry name" value="DUF7385"/>
</dbReference>